<dbReference type="Proteomes" id="UP000479000">
    <property type="component" value="Unassembled WGS sequence"/>
</dbReference>
<accession>A0A6H5H088</accession>
<name>A0A6H5H088_9HEMI</name>
<reference evidence="1 2" key="1">
    <citation type="submission" date="2020-02" db="EMBL/GenBank/DDBJ databases">
        <authorList>
            <person name="Ferguson B K."/>
        </authorList>
    </citation>
    <scope>NUCLEOTIDE SEQUENCE [LARGE SCALE GENOMIC DNA]</scope>
</reference>
<dbReference type="AlphaFoldDB" id="A0A6H5H088"/>
<evidence type="ECO:0000313" key="2">
    <source>
        <dbReference type="Proteomes" id="UP000479000"/>
    </source>
</evidence>
<feature type="non-terminal residue" evidence="1">
    <location>
        <position position="1"/>
    </location>
</feature>
<gene>
    <name evidence="1" type="ORF">NTEN_LOCUS14310</name>
</gene>
<organism evidence="1 2">
    <name type="scientific">Nesidiocoris tenuis</name>
    <dbReference type="NCBI Taxonomy" id="355587"/>
    <lineage>
        <taxon>Eukaryota</taxon>
        <taxon>Metazoa</taxon>
        <taxon>Ecdysozoa</taxon>
        <taxon>Arthropoda</taxon>
        <taxon>Hexapoda</taxon>
        <taxon>Insecta</taxon>
        <taxon>Pterygota</taxon>
        <taxon>Neoptera</taxon>
        <taxon>Paraneoptera</taxon>
        <taxon>Hemiptera</taxon>
        <taxon>Heteroptera</taxon>
        <taxon>Panheteroptera</taxon>
        <taxon>Cimicomorpha</taxon>
        <taxon>Miridae</taxon>
        <taxon>Dicyphina</taxon>
        <taxon>Nesidiocoris</taxon>
    </lineage>
</organism>
<keyword evidence="2" id="KW-1185">Reference proteome</keyword>
<sequence length="99" mass="11745">MEVLCVIYAPLIPRNEHQQIQAMTSPAWRYRTLFRQLNLWKGEQKALFIIIVETSKIVQIRRLLKTSGVLEQYKILKDMELVLELDARCEQYQKPQADI</sequence>
<evidence type="ECO:0000313" key="1">
    <source>
        <dbReference type="EMBL" id="CAB0009136.1"/>
    </source>
</evidence>
<protein>
    <submittedName>
        <fullName evidence="1">Uncharacterized protein</fullName>
    </submittedName>
</protein>
<proteinExistence type="predicted"/>
<dbReference type="EMBL" id="CADCXU010021535">
    <property type="protein sequence ID" value="CAB0009136.1"/>
    <property type="molecule type" value="Genomic_DNA"/>
</dbReference>
<feature type="non-terminal residue" evidence="1">
    <location>
        <position position="99"/>
    </location>
</feature>